<keyword evidence="1" id="KW-1133">Transmembrane helix</keyword>
<dbReference type="EMBL" id="AHAM01000024">
    <property type="protein sequence ID" value="EHK58864.1"/>
    <property type="molecule type" value="Genomic_DNA"/>
</dbReference>
<dbReference type="SUPFAM" id="SSF103481">
    <property type="entry name" value="Multidrug resistance efflux transporter EmrE"/>
    <property type="match status" value="1"/>
</dbReference>
<reference evidence="2 3" key="1">
    <citation type="journal article" date="2012" name="J. Bacteriol.">
        <title>Draft Genome Sequence of Mesorhizobium alhagi CCNWXJ12-2T, a Novel Salt-Resistant Species Isolated from the Desert of Northwestern China.</title>
        <authorList>
            <person name="Zhou M."/>
            <person name="Chen W."/>
            <person name="Chen H."/>
            <person name="Wei G."/>
        </authorList>
    </citation>
    <scope>NUCLEOTIDE SEQUENCE [LARGE SCALE GENOMIC DNA]</scope>
    <source>
        <strain evidence="2 3">CCNWXJ12-2</strain>
    </source>
</reference>
<dbReference type="AlphaFoldDB" id="H0HK49"/>
<keyword evidence="1" id="KW-0812">Transmembrane</keyword>
<evidence type="ECO:0008006" key="4">
    <source>
        <dbReference type="Google" id="ProtNLM"/>
    </source>
</evidence>
<proteinExistence type="predicted"/>
<evidence type="ECO:0000256" key="1">
    <source>
        <dbReference type="SAM" id="Phobius"/>
    </source>
</evidence>
<keyword evidence="3" id="KW-1185">Reference proteome</keyword>
<feature type="transmembrane region" description="Helical" evidence="1">
    <location>
        <begin position="134"/>
        <end position="156"/>
    </location>
</feature>
<name>H0HK49_9HYPH</name>
<evidence type="ECO:0000313" key="3">
    <source>
        <dbReference type="Proteomes" id="UP000003250"/>
    </source>
</evidence>
<gene>
    <name evidence="2" type="ORF">MAXJ12_02316</name>
</gene>
<feature type="transmembrane region" description="Helical" evidence="1">
    <location>
        <begin position="46"/>
        <end position="70"/>
    </location>
</feature>
<feature type="transmembrane region" description="Helical" evidence="1">
    <location>
        <begin position="6"/>
        <end position="25"/>
    </location>
</feature>
<feature type="transmembrane region" description="Helical" evidence="1">
    <location>
        <begin position="107"/>
        <end position="128"/>
    </location>
</feature>
<keyword evidence="1" id="KW-0472">Membrane</keyword>
<evidence type="ECO:0000313" key="2">
    <source>
        <dbReference type="EMBL" id="EHK58864.1"/>
    </source>
</evidence>
<dbReference type="Proteomes" id="UP000003250">
    <property type="component" value="Unassembled WGS sequence"/>
</dbReference>
<organism evidence="2 3">
    <name type="scientific">Mesorhizobium alhagi CCNWXJ12-2</name>
    <dbReference type="NCBI Taxonomy" id="1107882"/>
    <lineage>
        <taxon>Bacteria</taxon>
        <taxon>Pseudomonadati</taxon>
        <taxon>Pseudomonadota</taxon>
        <taxon>Alphaproteobacteria</taxon>
        <taxon>Hyphomicrobiales</taxon>
        <taxon>Phyllobacteriaceae</taxon>
        <taxon>Allomesorhizobium</taxon>
    </lineage>
</organism>
<feature type="transmembrane region" description="Helical" evidence="1">
    <location>
        <begin position="82"/>
        <end position="100"/>
    </location>
</feature>
<dbReference type="InterPro" id="IPR037185">
    <property type="entry name" value="EmrE-like"/>
</dbReference>
<accession>H0HK49</accession>
<protein>
    <recommendedName>
        <fullName evidence="4">EamA domain-containing protein</fullName>
    </recommendedName>
</protein>
<dbReference type="PATRIC" id="fig|1107882.3.peg.459"/>
<sequence length="160" mass="16904">MSGNRFGLAWTMACYLVGILTPIRLCPRDRVCACRLQKGDGSYGEIALTLSGFLQLGLSTAIFLIAATVAKYWALAPSIPKLLLTLALYSLGNLIMLRLVREFGMASAFSLSAVIQLVAVNVIALAYFSERLNALQSGGIVLAIVAVGLITLGPALTGGR</sequence>